<evidence type="ECO:0000313" key="4">
    <source>
        <dbReference type="Proteomes" id="UP001244011"/>
    </source>
</evidence>
<dbReference type="RefSeq" id="XP_060284000.1">
    <property type="nucleotide sequence ID" value="XM_060431454.1"/>
</dbReference>
<dbReference type="Pfam" id="PF14623">
    <property type="entry name" value="Vint"/>
    <property type="match status" value="1"/>
</dbReference>
<gene>
    <name evidence="3" type="ORF">QBC33DRAFT_585824</name>
</gene>
<dbReference type="AlphaFoldDB" id="A0AAJ0FHJ5"/>
<dbReference type="InterPro" id="IPR036465">
    <property type="entry name" value="vWFA_dom_sf"/>
</dbReference>
<keyword evidence="4" id="KW-1185">Reference proteome</keyword>
<dbReference type="SMART" id="SM00327">
    <property type="entry name" value="VWA"/>
    <property type="match status" value="1"/>
</dbReference>
<protein>
    <submittedName>
        <fullName evidence="3">Hint-domain-containing protein</fullName>
    </submittedName>
</protein>
<feature type="domain" description="VWFA" evidence="2">
    <location>
        <begin position="67"/>
        <end position="257"/>
    </location>
</feature>
<dbReference type="GeneID" id="85314641"/>
<comment type="caution">
    <text evidence="3">The sequence shown here is derived from an EMBL/GenBank/DDBJ whole genome shotgun (WGS) entry which is preliminary data.</text>
</comment>
<accession>A0AAJ0FHJ5</accession>
<feature type="compositionally biased region" description="Low complexity" evidence="1">
    <location>
        <begin position="593"/>
        <end position="603"/>
    </location>
</feature>
<dbReference type="Pfam" id="PF14624">
    <property type="entry name" value="Vwaint"/>
    <property type="match status" value="1"/>
</dbReference>
<feature type="region of interest" description="Disordered" evidence="1">
    <location>
        <begin position="568"/>
        <end position="603"/>
    </location>
</feature>
<dbReference type="InterPro" id="IPR039510">
    <property type="entry name" value="Vint_dom"/>
</dbReference>
<dbReference type="Proteomes" id="UP001244011">
    <property type="component" value="Unassembled WGS sequence"/>
</dbReference>
<sequence>MVRVSLSGTNPQGGNGQELTLPTRPKDDSSDTLSLEIHPLESADGLIVTVQPPKQPSDPKMDHVPCDIVLVIDVSGSMGESAPVPTNPGETKEDNGLSVLDLVKHAARTILETLGDGDRLGIVTFHSEARVLQELIPMDKNNKEEAKDNIERMEPETVTNLWHGILEGIKLFKGSEPSRRVPAMMVLTDGRPNFMCPPQGYIPKLRNMEQLPATIHTFGFGYNLRSGLLKSIAEFGNGDYSFIPDAGMIGTVFVHAVANLQSTFANHATLRLTYPSYMELHETTGESVVTQKPVQLGEDEGSRRQLTISLGNLQYGQSRDIYLRYGDAPELRGAIKLALEGEPQPEPPIVKAVLEYSPFTPTRSALEASTRRSIADFTTTMTPASIAYHKSRSAIVSFISSLSPLRDDGEHVPANSLGPKEHDDLARLTADLPAAHPPAASDPRNRSLVSDLCGDAPRGQVRLACKPEFLPRWGAHYLPSLAGAHARQVCNSFKDAGPLAYGADSPLFVRCRDRLDAAFDGLPAPRPSNVPRGPRGGAKVIDMSWYNRSSNPCFAGSSRVLLAATTTTTTTTDDTPGVGGSGGIPTKGPPAPAAGDSAGATAPRRSTIRIGRLRPGMSVQTPLGPRRVAAVLRTRVRGATLCLVGGLLITPWHPVSLGHGGWAFPARVAGRRAVRYTGTVYSVLLERDADVGAHAVMVDGVWGVTLGHGLVGGGGDGDGVDVRAHRFFGDYELVARSLAGLKRGRNGVVVGGGVKRDPVTGLVCGFKRAPLPSRRTPTLAMRKMATYA</sequence>
<dbReference type="SUPFAM" id="SSF53300">
    <property type="entry name" value="vWA-like"/>
    <property type="match status" value="1"/>
</dbReference>
<dbReference type="Gene3D" id="3.40.50.410">
    <property type="entry name" value="von Willebrand factor, type A domain"/>
    <property type="match status" value="1"/>
</dbReference>
<dbReference type="InterPro" id="IPR032838">
    <property type="entry name" value="Vwaint_dom"/>
</dbReference>
<dbReference type="PANTHER" id="PTHR10579:SF156">
    <property type="entry name" value="VWFA DOMAIN-CONTAINING PROTEIN"/>
    <property type="match status" value="1"/>
</dbReference>
<dbReference type="EMBL" id="MU839007">
    <property type="protein sequence ID" value="KAK1767787.1"/>
    <property type="molecule type" value="Genomic_DNA"/>
</dbReference>
<feature type="region of interest" description="Disordered" evidence="1">
    <location>
        <begin position="1"/>
        <end position="32"/>
    </location>
</feature>
<proteinExistence type="predicted"/>
<dbReference type="PANTHER" id="PTHR10579">
    <property type="entry name" value="CALCIUM-ACTIVATED CHLORIDE CHANNEL REGULATOR"/>
    <property type="match status" value="1"/>
</dbReference>
<dbReference type="PROSITE" id="PS50234">
    <property type="entry name" value="VWFA"/>
    <property type="match status" value="1"/>
</dbReference>
<evidence type="ECO:0000313" key="3">
    <source>
        <dbReference type="EMBL" id="KAK1767787.1"/>
    </source>
</evidence>
<feature type="compositionally biased region" description="Polar residues" evidence="1">
    <location>
        <begin position="1"/>
        <end position="10"/>
    </location>
</feature>
<evidence type="ECO:0000259" key="2">
    <source>
        <dbReference type="PROSITE" id="PS50234"/>
    </source>
</evidence>
<dbReference type="InterPro" id="IPR051266">
    <property type="entry name" value="CLCR"/>
</dbReference>
<evidence type="ECO:0000256" key="1">
    <source>
        <dbReference type="SAM" id="MobiDB-lite"/>
    </source>
</evidence>
<organism evidence="3 4">
    <name type="scientific">Phialemonium atrogriseum</name>
    <dbReference type="NCBI Taxonomy" id="1093897"/>
    <lineage>
        <taxon>Eukaryota</taxon>
        <taxon>Fungi</taxon>
        <taxon>Dikarya</taxon>
        <taxon>Ascomycota</taxon>
        <taxon>Pezizomycotina</taxon>
        <taxon>Sordariomycetes</taxon>
        <taxon>Sordariomycetidae</taxon>
        <taxon>Cephalothecales</taxon>
        <taxon>Cephalothecaceae</taxon>
        <taxon>Phialemonium</taxon>
    </lineage>
</organism>
<name>A0AAJ0FHJ5_9PEZI</name>
<reference evidence="3" key="1">
    <citation type="submission" date="2023-06" db="EMBL/GenBank/DDBJ databases">
        <title>Genome-scale phylogeny and comparative genomics of the fungal order Sordariales.</title>
        <authorList>
            <consortium name="Lawrence Berkeley National Laboratory"/>
            <person name="Hensen N."/>
            <person name="Bonometti L."/>
            <person name="Westerberg I."/>
            <person name="Brannstrom I.O."/>
            <person name="Guillou S."/>
            <person name="Cros-Aarteil S."/>
            <person name="Calhoun S."/>
            <person name="Haridas S."/>
            <person name="Kuo A."/>
            <person name="Mondo S."/>
            <person name="Pangilinan J."/>
            <person name="Riley R."/>
            <person name="Labutti K."/>
            <person name="Andreopoulos B."/>
            <person name="Lipzen A."/>
            <person name="Chen C."/>
            <person name="Yanf M."/>
            <person name="Daum C."/>
            <person name="Ng V."/>
            <person name="Clum A."/>
            <person name="Steindorff A."/>
            <person name="Ohm R."/>
            <person name="Martin F."/>
            <person name="Silar P."/>
            <person name="Natvig D."/>
            <person name="Lalanne C."/>
            <person name="Gautier V."/>
            <person name="Ament-Velasquez S.L."/>
            <person name="Kruys A."/>
            <person name="Hutchinson M.I."/>
            <person name="Powell A.J."/>
            <person name="Barry K."/>
            <person name="Miller A.N."/>
            <person name="Grigoriev I.V."/>
            <person name="Debuchy R."/>
            <person name="Gladieux P."/>
            <person name="Thoren M.H."/>
            <person name="Johannesson H."/>
        </authorList>
    </citation>
    <scope>NUCLEOTIDE SEQUENCE</scope>
    <source>
        <strain evidence="3">8032-3</strain>
    </source>
</reference>
<dbReference type="InterPro" id="IPR002035">
    <property type="entry name" value="VWF_A"/>
</dbReference>
<dbReference type="Pfam" id="PF00092">
    <property type="entry name" value="VWA"/>
    <property type="match status" value="1"/>
</dbReference>